<comment type="caution">
    <text evidence="1">The sequence shown here is derived from an EMBL/GenBank/DDBJ whole genome shotgun (WGS) entry which is preliminary data.</text>
</comment>
<sequence>MAVFKDLLSKLDEILIEINQILKADRIPADMDNLNDLFENQKYFTFLKFKILLKRDICKFDRISGLIKSNFNKFYINRVIRLLDKLLNHSQEITEILLSESLRTTYYNYSSVFKGIK</sequence>
<evidence type="ECO:0000313" key="1">
    <source>
        <dbReference type="EMBL" id="KII69714.1"/>
    </source>
</evidence>
<protein>
    <submittedName>
        <fullName evidence="1">Uncharacterized protein</fullName>
    </submittedName>
</protein>
<dbReference type="EMBL" id="JWZT01002312">
    <property type="protein sequence ID" value="KII69714.1"/>
    <property type="molecule type" value="Genomic_DNA"/>
</dbReference>
<gene>
    <name evidence="1" type="ORF">RF11_06398</name>
</gene>
<evidence type="ECO:0000313" key="2">
    <source>
        <dbReference type="Proteomes" id="UP000031668"/>
    </source>
</evidence>
<reference evidence="1 2" key="1">
    <citation type="journal article" date="2014" name="Genome Biol. Evol.">
        <title>The genome of the myxosporean Thelohanellus kitauei shows adaptations to nutrient acquisition within its fish host.</title>
        <authorList>
            <person name="Yang Y."/>
            <person name="Xiong J."/>
            <person name="Zhou Z."/>
            <person name="Huo F."/>
            <person name="Miao W."/>
            <person name="Ran C."/>
            <person name="Liu Y."/>
            <person name="Zhang J."/>
            <person name="Feng J."/>
            <person name="Wang M."/>
            <person name="Wang M."/>
            <person name="Wang L."/>
            <person name="Yao B."/>
        </authorList>
    </citation>
    <scope>NUCLEOTIDE SEQUENCE [LARGE SCALE GENOMIC DNA]</scope>
    <source>
        <strain evidence="1">Wuqing</strain>
    </source>
</reference>
<dbReference type="Proteomes" id="UP000031668">
    <property type="component" value="Unassembled WGS sequence"/>
</dbReference>
<dbReference type="AlphaFoldDB" id="A0A0C2IWJ3"/>
<name>A0A0C2IWJ3_THEKT</name>
<proteinExistence type="predicted"/>
<organism evidence="1 2">
    <name type="scientific">Thelohanellus kitauei</name>
    <name type="common">Myxosporean</name>
    <dbReference type="NCBI Taxonomy" id="669202"/>
    <lineage>
        <taxon>Eukaryota</taxon>
        <taxon>Metazoa</taxon>
        <taxon>Cnidaria</taxon>
        <taxon>Myxozoa</taxon>
        <taxon>Myxosporea</taxon>
        <taxon>Bivalvulida</taxon>
        <taxon>Platysporina</taxon>
        <taxon>Myxobolidae</taxon>
        <taxon>Thelohanellus</taxon>
    </lineage>
</organism>
<keyword evidence="2" id="KW-1185">Reference proteome</keyword>
<accession>A0A0C2IWJ3</accession>